<name>A0A443P8N3_9MAGN</name>
<feature type="compositionally biased region" description="Polar residues" evidence="1">
    <location>
        <begin position="26"/>
        <end position="45"/>
    </location>
</feature>
<reference evidence="2 3" key="1">
    <citation type="journal article" date="2019" name="Nat. Plants">
        <title>Stout camphor tree genome fills gaps in understanding of flowering plant genome evolution.</title>
        <authorList>
            <person name="Chaw S.M."/>
            <person name="Liu Y.C."/>
            <person name="Wu Y.W."/>
            <person name="Wang H.Y."/>
            <person name="Lin C.I."/>
            <person name="Wu C.S."/>
            <person name="Ke H.M."/>
            <person name="Chang L.Y."/>
            <person name="Hsu C.Y."/>
            <person name="Yang H.T."/>
            <person name="Sudianto E."/>
            <person name="Hsu M.H."/>
            <person name="Wu K.P."/>
            <person name="Wang L.N."/>
            <person name="Leebens-Mack J.H."/>
            <person name="Tsai I.J."/>
        </authorList>
    </citation>
    <scope>NUCLEOTIDE SEQUENCE [LARGE SCALE GENOMIC DNA]</scope>
    <source>
        <strain evidence="3">cv. Chaw 1501</strain>
        <tissue evidence="2">Young leaves</tissue>
    </source>
</reference>
<comment type="caution">
    <text evidence="2">The sequence shown here is derived from an EMBL/GenBank/DDBJ whole genome shotgun (WGS) entry which is preliminary data.</text>
</comment>
<evidence type="ECO:0000313" key="2">
    <source>
        <dbReference type="EMBL" id="RWR87158.1"/>
    </source>
</evidence>
<proteinExistence type="predicted"/>
<dbReference type="EMBL" id="QPKB01000006">
    <property type="protein sequence ID" value="RWR87158.1"/>
    <property type="molecule type" value="Genomic_DNA"/>
</dbReference>
<evidence type="ECO:0000256" key="1">
    <source>
        <dbReference type="SAM" id="MobiDB-lite"/>
    </source>
</evidence>
<organism evidence="2 3">
    <name type="scientific">Cinnamomum micranthum f. kanehirae</name>
    <dbReference type="NCBI Taxonomy" id="337451"/>
    <lineage>
        <taxon>Eukaryota</taxon>
        <taxon>Viridiplantae</taxon>
        <taxon>Streptophyta</taxon>
        <taxon>Embryophyta</taxon>
        <taxon>Tracheophyta</taxon>
        <taxon>Spermatophyta</taxon>
        <taxon>Magnoliopsida</taxon>
        <taxon>Magnoliidae</taxon>
        <taxon>Laurales</taxon>
        <taxon>Lauraceae</taxon>
        <taxon>Cinnamomum</taxon>
    </lineage>
</organism>
<keyword evidence="3" id="KW-1185">Reference proteome</keyword>
<evidence type="ECO:0000313" key="3">
    <source>
        <dbReference type="Proteomes" id="UP000283530"/>
    </source>
</evidence>
<protein>
    <submittedName>
        <fullName evidence="2">Uncharacterized protein</fullName>
    </submittedName>
</protein>
<sequence>MGACGLDEALGELEGGVDVALGWQDNLQTKPNQTEPTPLISSTNALKPRSEDPPSATDSLVKSFHFLAFFFISSPPITTSKHLFSSPPSNTPSSFTFTLTPALQTSSTSFAFVI</sequence>
<accession>A0A443P8N3</accession>
<dbReference type="AlphaFoldDB" id="A0A443P8N3"/>
<feature type="region of interest" description="Disordered" evidence="1">
    <location>
        <begin position="26"/>
        <end position="57"/>
    </location>
</feature>
<dbReference type="Proteomes" id="UP000283530">
    <property type="component" value="Unassembled WGS sequence"/>
</dbReference>
<gene>
    <name evidence="2" type="ORF">CKAN_01609200</name>
</gene>